<evidence type="ECO:0000256" key="1">
    <source>
        <dbReference type="SAM" id="Phobius"/>
    </source>
</evidence>
<evidence type="ECO:0000313" key="3">
    <source>
        <dbReference type="Proteomes" id="UP000620104"/>
    </source>
</evidence>
<feature type="transmembrane region" description="Helical" evidence="1">
    <location>
        <begin position="13"/>
        <end position="37"/>
    </location>
</feature>
<dbReference type="EMBL" id="BLZA01000019">
    <property type="protein sequence ID" value="GHJ86993.1"/>
    <property type="molecule type" value="Genomic_DNA"/>
</dbReference>
<dbReference type="OrthoDB" id="2559670at2759"/>
<keyword evidence="1" id="KW-0472">Membrane</keyword>
<gene>
    <name evidence="2" type="ORF">NliqN6_3395</name>
</gene>
<organism evidence="2 3">
    <name type="scientific">Naganishia liquefaciens</name>
    <dbReference type="NCBI Taxonomy" id="104408"/>
    <lineage>
        <taxon>Eukaryota</taxon>
        <taxon>Fungi</taxon>
        <taxon>Dikarya</taxon>
        <taxon>Basidiomycota</taxon>
        <taxon>Agaricomycotina</taxon>
        <taxon>Tremellomycetes</taxon>
        <taxon>Filobasidiales</taxon>
        <taxon>Filobasidiaceae</taxon>
        <taxon>Naganishia</taxon>
    </lineage>
</organism>
<keyword evidence="3" id="KW-1185">Reference proteome</keyword>
<dbReference type="Proteomes" id="UP000620104">
    <property type="component" value="Unassembled WGS sequence"/>
</dbReference>
<name>A0A8H3YF74_9TREE</name>
<dbReference type="AlphaFoldDB" id="A0A8H3YF74"/>
<evidence type="ECO:0000313" key="2">
    <source>
        <dbReference type="EMBL" id="GHJ86993.1"/>
    </source>
</evidence>
<proteinExistence type="predicted"/>
<reference evidence="2" key="1">
    <citation type="submission" date="2020-07" db="EMBL/GenBank/DDBJ databases">
        <title>Draft Genome Sequence of a Deep-Sea Yeast, Naganishia (Cryptococcus) liquefaciens strain N6.</title>
        <authorList>
            <person name="Han Y.W."/>
            <person name="Kajitani R."/>
            <person name="Morimoto H."/>
            <person name="Parhat M."/>
            <person name="Tsubouchi H."/>
            <person name="Bakenova O."/>
            <person name="Ogata M."/>
            <person name="Argunhan B."/>
            <person name="Aoki R."/>
            <person name="Kajiwara S."/>
            <person name="Itoh T."/>
            <person name="Iwasaki H."/>
        </authorList>
    </citation>
    <scope>NUCLEOTIDE SEQUENCE</scope>
    <source>
        <strain evidence="2">N6</strain>
    </source>
</reference>
<comment type="caution">
    <text evidence="2">The sequence shown here is derived from an EMBL/GenBank/DDBJ whole genome shotgun (WGS) entry which is preliminary data.</text>
</comment>
<sequence length="190" mass="21022">MAPARSYGLPWHLVYPLAAMILVAIPAFSTADSIHFVSANSPTMQIRFGSKSYCGYNITQTEGIQKHEALGCVSAGFSYTIDHKAMSMYLPSAITVSLSKAAAMLIVCKVSLSLYIYTLAAYDNENSIDSLRIPYSQYTLAGVDDRVFERGPKQGSPIHSCTVAFYNGRGTNILHLAMLYHTRRRVRIRQ</sequence>
<accession>A0A8H3YF74</accession>
<protein>
    <submittedName>
        <fullName evidence="2">Uncharacterized protein</fullName>
    </submittedName>
</protein>
<keyword evidence="1" id="KW-1133">Transmembrane helix</keyword>
<keyword evidence="1" id="KW-0812">Transmembrane</keyword>